<dbReference type="OrthoDB" id="3365698at2759"/>
<evidence type="ECO:0008006" key="4">
    <source>
        <dbReference type="Google" id="ProtNLM"/>
    </source>
</evidence>
<dbReference type="InterPro" id="IPR032675">
    <property type="entry name" value="LRR_dom_sf"/>
</dbReference>
<dbReference type="Gene3D" id="3.80.10.10">
    <property type="entry name" value="Ribonuclease Inhibitor"/>
    <property type="match status" value="1"/>
</dbReference>
<keyword evidence="3" id="KW-1185">Reference proteome</keyword>
<dbReference type="PANTHER" id="PTHR16134:SF119">
    <property type="entry name" value="AT02038P-RELATED"/>
    <property type="match status" value="1"/>
</dbReference>
<dbReference type="EMBL" id="JADNRY010001190">
    <property type="protein sequence ID" value="KAF9019819.1"/>
    <property type="molecule type" value="Genomic_DNA"/>
</dbReference>
<dbReference type="Proteomes" id="UP000772434">
    <property type="component" value="Unassembled WGS sequence"/>
</dbReference>
<reference evidence="2" key="1">
    <citation type="submission" date="2020-11" db="EMBL/GenBank/DDBJ databases">
        <authorList>
            <consortium name="DOE Joint Genome Institute"/>
            <person name="Ahrendt S."/>
            <person name="Riley R."/>
            <person name="Andreopoulos W."/>
            <person name="Labutti K."/>
            <person name="Pangilinan J."/>
            <person name="Ruiz-Duenas F.J."/>
            <person name="Barrasa J.M."/>
            <person name="Sanchez-Garcia M."/>
            <person name="Camarero S."/>
            <person name="Miyauchi S."/>
            <person name="Serrano A."/>
            <person name="Linde D."/>
            <person name="Babiker R."/>
            <person name="Drula E."/>
            <person name="Ayuso-Fernandez I."/>
            <person name="Pacheco R."/>
            <person name="Padilla G."/>
            <person name="Ferreira P."/>
            <person name="Barriuso J."/>
            <person name="Kellner H."/>
            <person name="Castanera R."/>
            <person name="Alfaro M."/>
            <person name="Ramirez L."/>
            <person name="Pisabarro A.G."/>
            <person name="Kuo A."/>
            <person name="Tritt A."/>
            <person name="Lipzen A."/>
            <person name="He G."/>
            <person name="Yan M."/>
            <person name="Ng V."/>
            <person name="Cullen D."/>
            <person name="Martin F."/>
            <person name="Rosso M.-N."/>
            <person name="Henrissat B."/>
            <person name="Hibbett D."/>
            <person name="Martinez A.T."/>
            <person name="Grigoriev I.V."/>
        </authorList>
    </citation>
    <scope>NUCLEOTIDE SEQUENCE</scope>
    <source>
        <strain evidence="2">AH 40177</strain>
    </source>
</reference>
<sequence>AVDFPGLHNKLRTEYGPASVRPHEVASVLQDIQRDLEDYEAEIYHLERLRQEKQRLEQYAAQMRSLFSPIRKVPDEIICHIFDDCCDMNSFRVVGLTRRLPTPMSQALRSKPAMVISSVCSRWRRNALSMPVIWSRISLLWNMHLTEEYCEREHTEVFFPLSNFLDLSQQCPMTVNLEVEGWPFATPAVLHPVFERLFLQAVRWQNFSFRCVEYTIQELLDFAGISPAAFPVLSELCVTYVDENDLIPFLDTAPKLQSLSLGDNLDCMPQGFKYYLQLSHLDFCPDQAEIQNLFDKCPNLVSLRVPESWHLPNAVGSMTITCSSRLETLIIRHGHWWNDVSDAIFPLLRLPSLKTLRLEKSQRRVHNEGIDGKPWNNFEPFKVFVHRSTFQLTTFSMQQLTISDANLVYILFHLPTLQDLTIDDSGISPKCSPISSEFIESLHGYRTSSLRPSKAVNLPRLRSLRLLNVAATTFSDHLVVDMVQSRWIPAKIHDVGTSTLEADCLRVFTMTFPNRSESEAGGVYSSLAPIERDGMMVVIGLGRGSKQ</sequence>
<gene>
    <name evidence="2" type="ORF">BDP27DRAFT_1354837</name>
</gene>
<evidence type="ECO:0000313" key="3">
    <source>
        <dbReference type="Proteomes" id="UP000772434"/>
    </source>
</evidence>
<evidence type="ECO:0000256" key="1">
    <source>
        <dbReference type="SAM" id="Coils"/>
    </source>
</evidence>
<organism evidence="2 3">
    <name type="scientific">Rhodocollybia butyracea</name>
    <dbReference type="NCBI Taxonomy" id="206335"/>
    <lineage>
        <taxon>Eukaryota</taxon>
        <taxon>Fungi</taxon>
        <taxon>Dikarya</taxon>
        <taxon>Basidiomycota</taxon>
        <taxon>Agaricomycotina</taxon>
        <taxon>Agaricomycetes</taxon>
        <taxon>Agaricomycetidae</taxon>
        <taxon>Agaricales</taxon>
        <taxon>Marasmiineae</taxon>
        <taxon>Omphalotaceae</taxon>
        <taxon>Rhodocollybia</taxon>
    </lineage>
</organism>
<keyword evidence="1" id="KW-0175">Coiled coil</keyword>
<accession>A0A9P5P5U8</accession>
<dbReference type="AlphaFoldDB" id="A0A9P5P5U8"/>
<evidence type="ECO:0000313" key="2">
    <source>
        <dbReference type="EMBL" id="KAF9019819.1"/>
    </source>
</evidence>
<feature type="non-terminal residue" evidence="2">
    <location>
        <position position="1"/>
    </location>
</feature>
<proteinExistence type="predicted"/>
<dbReference type="SUPFAM" id="SSF52047">
    <property type="entry name" value="RNI-like"/>
    <property type="match status" value="1"/>
</dbReference>
<comment type="caution">
    <text evidence="2">The sequence shown here is derived from an EMBL/GenBank/DDBJ whole genome shotgun (WGS) entry which is preliminary data.</text>
</comment>
<protein>
    <recommendedName>
        <fullName evidence="4">F-box domain-containing protein</fullName>
    </recommendedName>
</protein>
<dbReference type="PANTHER" id="PTHR16134">
    <property type="entry name" value="F-BOX/TPR REPEAT PROTEIN POF3"/>
    <property type="match status" value="1"/>
</dbReference>
<feature type="coiled-coil region" evidence="1">
    <location>
        <begin position="29"/>
        <end position="66"/>
    </location>
</feature>
<name>A0A9P5P5U8_9AGAR</name>